<name>A0A0K2TIC1_LEPSM</name>
<feature type="non-terminal residue" evidence="1">
    <location>
        <position position="1"/>
    </location>
</feature>
<dbReference type="EMBL" id="HACA01008204">
    <property type="protein sequence ID" value="CDW25565.1"/>
    <property type="molecule type" value="Transcribed_RNA"/>
</dbReference>
<sequence>GPIRRRGNHLELSLMSGHDPLMSLSKSCLLWGGGDRRKTCLLRICDLRCRTFPSLYTISTHFHIEFLVCLLVETHNIYQSTK</sequence>
<organism evidence="1">
    <name type="scientific">Lepeophtheirus salmonis</name>
    <name type="common">Salmon louse</name>
    <name type="synonym">Caligus salmonis</name>
    <dbReference type="NCBI Taxonomy" id="72036"/>
    <lineage>
        <taxon>Eukaryota</taxon>
        <taxon>Metazoa</taxon>
        <taxon>Ecdysozoa</taxon>
        <taxon>Arthropoda</taxon>
        <taxon>Crustacea</taxon>
        <taxon>Multicrustacea</taxon>
        <taxon>Hexanauplia</taxon>
        <taxon>Copepoda</taxon>
        <taxon>Siphonostomatoida</taxon>
        <taxon>Caligidae</taxon>
        <taxon>Lepeophtheirus</taxon>
    </lineage>
</organism>
<evidence type="ECO:0000313" key="1">
    <source>
        <dbReference type="EMBL" id="CDW25565.1"/>
    </source>
</evidence>
<dbReference type="AlphaFoldDB" id="A0A0K2TIC1"/>
<accession>A0A0K2TIC1</accession>
<reference evidence="1" key="1">
    <citation type="submission" date="2014-05" db="EMBL/GenBank/DDBJ databases">
        <authorList>
            <person name="Chronopoulou M."/>
        </authorList>
    </citation>
    <scope>NUCLEOTIDE SEQUENCE</scope>
    <source>
        <tissue evidence="1">Whole organism</tissue>
    </source>
</reference>
<protein>
    <submittedName>
        <fullName evidence="1">Uncharacterized protein</fullName>
    </submittedName>
</protein>
<proteinExistence type="predicted"/>